<comment type="caution">
    <text evidence="2">The sequence shown here is derived from an EMBL/GenBank/DDBJ whole genome shotgun (WGS) entry which is preliminary data.</text>
</comment>
<reference evidence="2" key="1">
    <citation type="submission" date="2017-02" db="EMBL/GenBank/DDBJ databases">
        <title>Delving into the versatile metabolic prowess of the omnipresent phylum Bacteroidetes.</title>
        <authorList>
            <person name="Nobu M.K."/>
            <person name="Mei R."/>
            <person name="Narihiro T."/>
            <person name="Kuroda K."/>
            <person name="Liu W.-T."/>
        </authorList>
    </citation>
    <scope>NUCLEOTIDE SEQUENCE</scope>
    <source>
        <strain evidence="2">ADurb.Bin276</strain>
    </source>
</reference>
<proteinExistence type="predicted"/>
<dbReference type="Proteomes" id="UP000485569">
    <property type="component" value="Unassembled WGS sequence"/>
</dbReference>
<protein>
    <submittedName>
        <fullName evidence="2">Uncharacterized protein</fullName>
    </submittedName>
</protein>
<sequence length="69" mass="7461">MRTILSILGVIFLIILAFRFFPVIIAGVLVVIGAILLILLLTGVAIIAAPILILLLLIGVVVWVLRLIF</sequence>
<accession>A0A1V5SYQ5</accession>
<gene>
    <name evidence="2" type="ORF">BWY41_00824</name>
</gene>
<dbReference type="EMBL" id="MWBQ01000048">
    <property type="protein sequence ID" value="OQA59670.1"/>
    <property type="molecule type" value="Genomic_DNA"/>
</dbReference>
<keyword evidence="1" id="KW-0812">Transmembrane</keyword>
<dbReference type="AlphaFoldDB" id="A0A1V5SYQ5"/>
<feature type="transmembrane region" description="Helical" evidence="1">
    <location>
        <begin position="7"/>
        <end position="40"/>
    </location>
</feature>
<name>A0A1V5SYQ5_9BACT</name>
<organism evidence="2">
    <name type="scientific">Candidatus Atribacter allofermentans</name>
    <dbReference type="NCBI Taxonomy" id="1852833"/>
    <lineage>
        <taxon>Bacteria</taxon>
        <taxon>Pseudomonadati</taxon>
        <taxon>Atribacterota</taxon>
        <taxon>Atribacteria</taxon>
        <taxon>Atribacterales</taxon>
        <taxon>Atribacteraceae</taxon>
        <taxon>Atribacter</taxon>
    </lineage>
</organism>
<keyword evidence="1" id="KW-0472">Membrane</keyword>
<evidence type="ECO:0000313" key="2">
    <source>
        <dbReference type="EMBL" id="OQA59670.1"/>
    </source>
</evidence>
<evidence type="ECO:0000256" key="1">
    <source>
        <dbReference type="SAM" id="Phobius"/>
    </source>
</evidence>
<keyword evidence="1" id="KW-1133">Transmembrane helix</keyword>
<feature type="transmembrane region" description="Helical" evidence="1">
    <location>
        <begin position="46"/>
        <end position="68"/>
    </location>
</feature>